<dbReference type="Gene3D" id="1.10.10.10">
    <property type="entry name" value="Winged helix-like DNA-binding domain superfamily/Winged helix DNA-binding domain"/>
    <property type="match status" value="1"/>
</dbReference>
<sequence length="221" mass="24649">MAVLSYTRESLDNPDSLPTADRILFFIKTRGAVSSAAIAQALDMTAEAARQQVQKLLAAGLIEGRQPAVSGVGRPHQNWVLSETGNSRFPNTHAQLTVQLIGSVRQIFGEEGLERLIEQREKDARIIYRQACTGDLLQERLEQLAKVRSDEGYMARIEHDGNDWLLIEDHCPICAAARTCQGFCRSELQLFQEIVGQGATVSREEHLLSDSRRCVYRIVKG</sequence>
<organism evidence="1 2">
    <name type="scientific">Pseudomonas fluorescens</name>
    <dbReference type="NCBI Taxonomy" id="294"/>
    <lineage>
        <taxon>Bacteria</taxon>
        <taxon>Pseudomonadati</taxon>
        <taxon>Pseudomonadota</taxon>
        <taxon>Gammaproteobacteria</taxon>
        <taxon>Pseudomonadales</taxon>
        <taxon>Pseudomonadaceae</taxon>
        <taxon>Pseudomonas</taxon>
    </lineage>
</organism>
<proteinExistence type="predicted"/>
<dbReference type="AlphaFoldDB" id="A0A5E7EXH0"/>
<evidence type="ECO:0000313" key="1">
    <source>
        <dbReference type="EMBL" id="VVO31871.1"/>
    </source>
</evidence>
<accession>A0A5E7EXH0</accession>
<dbReference type="Proteomes" id="UP000379480">
    <property type="component" value="Unassembled WGS sequence"/>
</dbReference>
<gene>
    <name evidence="1" type="ORF">PS723_05058</name>
</gene>
<dbReference type="SUPFAM" id="SSF46785">
    <property type="entry name" value="Winged helix' DNA-binding domain"/>
    <property type="match status" value="1"/>
</dbReference>
<dbReference type="InterPro" id="IPR036390">
    <property type="entry name" value="WH_DNA-bd_sf"/>
</dbReference>
<reference evidence="1 2" key="1">
    <citation type="submission" date="2019-09" db="EMBL/GenBank/DDBJ databases">
        <authorList>
            <person name="Chandra G."/>
            <person name="Truman W A."/>
        </authorList>
    </citation>
    <scope>NUCLEOTIDE SEQUENCE [LARGE SCALE GENOMIC DNA]</scope>
    <source>
        <strain evidence="1">PS723</strain>
    </source>
</reference>
<dbReference type="InterPro" id="IPR036388">
    <property type="entry name" value="WH-like_DNA-bd_sf"/>
</dbReference>
<dbReference type="EMBL" id="CABVHY010000030">
    <property type="protein sequence ID" value="VVO31871.1"/>
    <property type="molecule type" value="Genomic_DNA"/>
</dbReference>
<name>A0A5E7EXH0_PSEFL</name>
<evidence type="ECO:0000313" key="2">
    <source>
        <dbReference type="Proteomes" id="UP000379480"/>
    </source>
</evidence>
<protein>
    <recommendedName>
        <fullName evidence="3">Transcriptional regulator</fullName>
    </recommendedName>
</protein>
<evidence type="ECO:0008006" key="3">
    <source>
        <dbReference type="Google" id="ProtNLM"/>
    </source>
</evidence>